<dbReference type="RefSeq" id="WP_026419042.1">
    <property type="nucleotide sequence ID" value="NZ_AUBJ02000001.1"/>
</dbReference>
<comment type="subcellular location">
    <subcellularLocation>
        <location evidence="2">Secreted</location>
    </subcellularLocation>
</comment>
<keyword evidence="2" id="KW-0964">Secreted</keyword>
<protein>
    <submittedName>
        <fullName evidence="5">Pectate lyase</fullName>
    </submittedName>
</protein>
<dbReference type="Pfam" id="PF00544">
    <property type="entry name" value="Pectate_lyase_4"/>
    <property type="match status" value="2"/>
</dbReference>
<evidence type="ECO:0000313" key="6">
    <source>
        <dbReference type="Proteomes" id="UP000791080"/>
    </source>
</evidence>
<reference evidence="5 6" key="1">
    <citation type="submission" date="2022-06" db="EMBL/GenBank/DDBJ databases">
        <title>Genomic Encyclopedia of Type Strains, Phase I: the one thousand microbial genomes (KMG-I) project.</title>
        <authorList>
            <person name="Kyrpides N."/>
        </authorList>
    </citation>
    <scope>NUCLEOTIDE SEQUENCE [LARGE SCALE GENOMIC DNA]</scope>
    <source>
        <strain evidence="5 6">DSM 43889</strain>
    </source>
</reference>
<evidence type="ECO:0000259" key="4">
    <source>
        <dbReference type="SMART" id="SM00656"/>
    </source>
</evidence>
<dbReference type="EMBL" id="AUBJ02000001">
    <property type="protein sequence ID" value="MCP2333869.1"/>
    <property type="molecule type" value="Genomic_DNA"/>
</dbReference>
<dbReference type="GO" id="GO:0016829">
    <property type="term" value="F:lyase activity"/>
    <property type="evidence" value="ECO:0007669"/>
    <property type="project" value="UniProtKB-KW"/>
</dbReference>
<accession>A0ABT1JNY4</accession>
<evidence type="ECO:0000256" key="1">
    <source>
        <dbReference type="ARBA" id="ARBA00023239"/>
    </source>
</evidence>
<keyword evidence="2" id="KW-0119">Carbohydrate metabolism</keyword>
<dbReference type="InterPro" id="IPR011050">
    <property type="entry name" value="Pectin_lyase_fold/virulence"/>
</dbReference>
<keyword evidence="3" id="KW-0732">Signal</keyword>
<feature type="signal peptide" evidence="3">
    <location>
        <begin position="1"/>
        <end position="18"/>
    </location>
</feature>
<name>A0ABT1JNY4_ACTCY</name>
<dbReference type="InterPro" id="IPR002022">
    <property type="entry name" value="Pec_lyase"/>
</dbReference>
<comment type="caution">
    <text evidence="5">The sequence shown here is derived from an EMBL/GenBank/DDBJ whole genome shotgun (WGS) entry which is preliminary data.</text>
</comment>
<dbReference type="PANTHER" id="PTHR31683">
    <property type="entry name" value="PECTATE LYASE 18-RELATED"/>
    <property type="match status" value="1"/>
</dbReference>
<feature type="chain" id="PRO_5047529382" evidence="3">
    <location>
        <begin position="19"/>
        <end position="436"/>
    </location>
</feature>
<sequence length="436" mass="47948">MRRSIVLTGAVIATAALAAPVAVADTTTTGAPDLGRQVLGERDGWAAAEGGTTGGAAAEDDAVFHVGNRAELVAALDGGSPTPKIIYVDGAIEGHEADDGTPLSCADFADPDYSLDDYLAAYDPEHWGYEEEPHGPLEDARDRSMRNQRDHIQVRVGSNTTLVGLGADAEIRGLNLSVRDADNVIIRNITFEAPVDCFPAWDPTDNEAGEWNSEYDAVELHGATHVWVDHNTFHDGRYPDSSQPWYFGRPYQWHDGLLDMVRETDLVTVSWNVFRDHDKTMLIGNSNSRFEDRGKLRITLHHNVFSETLERSPRVRFGQVHVYNNYYESIDGLGYHVGVGVESKVVTDNNYFRLGERFTAGDVVYDWGGTAIRTRGDVVEDQDGRRRVDLRAEHNLAHGSELSADVGWVPRWHERIHPASAVPGLVPARAGAGRVG</sequence>
<evidence type="ECO:0000256" key="3">
    <source>
        <dbReference type="SAM" id="SignalP"/>
    </source>
</evidence>
<evidence type="ECO:0000256" key="2">
    <source>
        <dbReference type="RuleBase" id="RU361173"/>
    </source>
</evidence>
<dbReference type="SUPFAM" id="SSF51126">
    <property type="entry name" value="Pectin lyase-like"/>
    <property type="match status" value="1"/>
</dbReference>
<gene>
    <name evidence="5" type="ORF">G443_004139</name>
</gene>
<dbReference type="PANTHER" id="PTHR31683:SF18">
    <property type="entry name" value="PECTATE LYASE 21-RELATED"/>
    <property type="match status" value="1"/>
</dbReference>
<dbReference type="Gene3D" id="2.160.20.10">
    <property type="entry name" value="Single-stranded right-handed beta-helix, Pectin lyase-like"/>
    <property type="match status" value="1"/>
</dbReference>
<keyword evidence="6" id="KW-1185">Reference proteome</keyword>
<dbReference type="InterPro" id="IPR012334">
    <property type="entry name" value="Pectin_lyas_fold"/>
</dbReference>
<proteinExistence type="inferred from homology"/>
<organism evidence="5 6">
    <name type="scientific">Actinoalloteichus caeruleus DSM 43889</name>
    <dbReference type="NCBI Taxonomy" id="1120930"/>
    <lineage>
        <taxon>Bacteria</taxon>
        <taxon>Bacillati</taxon>
        <taxon>Actinomycetota</taxon>
        <taxon>Actinomycetes</taxon>
        <taxon>Pseudonocardiales</taxon>
        <taxon>Pseudonocardiaceae</taxon>
        <taxon>Actinoalloteichus</taxon>
        <taxon>Actinoalloteichus cyanogriseus</taxon>
    </lineage>
</organism>
<dbReference type="Proteomes" id="UP000791080">
    <property type="component" value="Unassembled WGS sequence"/>
</dbReference>
<keyword evidence="2" id="KW-0624">Polysaccharide degradation</keyword>
<comment type="similarity">
    <text evidence="2">Belongs to the polysaccharide lyase 1 family.</text>
</comment>
<dbReference type="SMART" id="SM00656">
    <property type="entry name" value="Amb_all"/>
    <property type="match status" value="1"/>
</dbReference>
<evidence type="ECO:0000313" key="5">
    <source>
        <dbReference type="EMBL" id="MCP2333869.1"/>
    </source>
</evidence>
<dbReference type="InterPro" id="IPR045032">
    <property type="entry name" value="PEL"/>
</dbReference>
<keyword evidence="1 2" id="KW-0456">Lyase</keyword>
<feature type="domain" description="Pectate lyase" evidence="4">
    <location>
        <begin position="121"/>
        <end position="358"/>
    </location>
</feature>